<dbReference type="Proteomes" id="UP000492821">
    <property type="component" value="Unassembled WGS sequence"/>
</dbReference>
<keyword evidence="8" id="KW-1185">Reference proteome</keyword>
<evidence type="ECO:0000256" key="1">
    <source>
        <dbReference type="ARBA" id="ARBA00004123"/>
    </source>
</evidence>
<feature type="compositionally biased region" description="Basic residues" evidence="7">
    <location>
        <begin position="1"/>
        <end position="23"/>
    </location>
</feature>
<protein>
    <submittedName>
        <fullName evidence="9">Suf domain-containing protein</fullName>
    </submittedName>
</protein>
<dbReference type="GO" id="GO:0005685">
    <property type="term" value="C:U1 snRNP"/>
    <property type="evidence" value="ECO:0007669"/>
    <property type="project" value="TreeGrafter"/>
</dbReference>
<keyword evidence="5" id="KW-0539">Nucleus</keyword>
<feature type="region of interest" description="Disordered" evidence="7">
    <location>
        <begin position="594"/>
        <end position="613"/>
    </location>
</feature>
<dbReference type="WBParaSite" id="Pan_g23700.t1">
    <property type="protein sequence ID" value="Pan_g23700.t1"/>
    <property type="gene ID" value="Pan_g23700"/>
</dbReference>
<dbReference type="SMART" id="SM00386">
    <property type="entry name" value="HAT"/>
    <property type="match status" value="5"/>
</dbReference>
<evidence type="ECO:0000256" key="6">
    <source>
        <dbReference type="ARBA" id="ARBA00038019"/>
    </source>
</evidence>
<evidence type="ECO:0000256" key="7">
    <source>
        <dbReference type="SAM" id="MobiDB-lite"/>
    </source>
</evidence>
<dbReference type="InterPro" id="IPR011990">
    <property type="entry name" value="TPR-like_helical_dom_sf"/>
</dbReference>
<dbReference type="InterPro" id="IPR003107">
    <property type="entry name" value="HAT"/>
</dbReference>
<reference evidence="8" key="1">
    <citation type="journal article" date="2013" name="Genetics">
        <title>The draft genome and transcriptome of Panagrellus redivivus are shaped by the harsh demands of a free-living lifestyle.</title>
        <authorList>
            <person name="Srinivasan J."/>
            <person name="Dillman A.R."/>
            <person name="Macchietto M.G."/>
            <person name="Heikkinen L."/>
            <person name="Lakso M."/>
            <person name="Fracchia K.M."/>
            <person name="Antoshechkin I."/>
            <person name="Mortazavi A."/>
            <person name="Wong G."/>
            <person name="Sternberg P.W."/>
        </authorList>
    </citation>
    <scope>NUCLEOTIDE SEQUENCE [LARGE SCALE GENOMIC DNA]</scope>
    <source>
        <strain evidence="8">MT8872</strain>
    </source>
</reference>
<evidence type="ECO:0000256" key="2">
    <source>
        <dbReference type="ARBA" id="ARBA00022664"/>
    </source>
</evidence>
<proteinExistence type="inferred from homology"/>
<dbReference type="InterPro" id="IPR059164">
    <property type="entry name" value="HAT_PRP39_C"/>
</dbReference>
<keyword evidence="3" id="KW-0677">Repeat</keyword>
<comment type="subcellular location">
    <subcellularLocation>
        <location evidence="1">Nucleus</location>
    </subcellularLocation>
</comment>
<dbReference type="GO" id="GO:0030627">
    <property type="term" value="F:pre-mRNA 5'-splice site binding"/>
    <property type="evidence" value="ECO:0007669"/>
    <property type="project" value="TreeGrafter"/>
</dbReference>
<comment type="similarity">
    <text evidence="6">Belongs to the PRP39 family.</text>
</comment>
<dbReference type="GO" id="GO:0000395">
    <property type="term" value="P:mRNA 5'-splice site recognition"/>
    <property type="evidence" value="ECO:0007669"/>
    <property type="project" value="TreeGrafter"/>
</dbReference>
<dbReference type="SUPFAM" id="SSF48452">
    <property type="entry name" value="TPR-like"/>
    <property type="match status" value="2"/>
</dbReference>
<dbReference type="PANTHER" id="PTHR17204">
    <property type="entry name" value="PRE-MRNA PROCESSING PROTEIN PRP39-RELATED"/>
    <property type="match status" value="1"/>
</dbReference>
<dbReference type="PANTHER" id="PTHR17204:SF5">
    <property type="entry name" value="PRE-MRNA-PROCESSING FACTOR 39"/>
    <property type="match status" value="1"/>
</dbReference>
<evidence type="ECO:0000313" key="9">
    <source>
        <dbReference type="WBParaSite" id="Pan_g23700.t1"/>
    </source>
</evidence>
<keyword evidence="2" id="KW-0507">mRNA processing</keyword>
<dbReference type="Gene3D" id="1.25.40.10">
    <property type="entry name" value="Tetratricopeptide repeat domain"/>
    <property type="match status" value="2"/>
</dbReference>
<dbReference type="GO" id="GO:0071004">
    <property type="term" value="C:U2-type prespliceosome"/>
    <property type="evidence" value="ECO:0007669"/>
    <property type="project" value="TreeGrafter"/>
</dbReference>
<evidence type="ECO:0000256" key="4">
    <source>
        <dbReference type="ARBA" id="ARBA00023187"/>
    </source>
</evidence>
<dbReference type="Pfam" id="PF23241">
    <property type="entry name" value="HAT_PRP39_C"/>
    <property type="match status" value="1"/>
</dbReference>
<evidence type="ECO:0000256" key="5">
    <source>
        <dbReference type="ARBA" id="ARBA00023242"/>
    </source>
</evidence>
<reference evidence="9" key="2">
    <citation type="submission" date="2020-10" db="UniProtKB">
        <authorList>
            <consortium name="WormBaseParasite"/>
        </authorList>
    </citation>
    <scope>IDENTIFICATION</scope>
</reference>
<dbReference type="Pfam" id="PF23240">
    <property type="entry name" value="HAT_PRP39_N"/>
    <property type="match status" value="1"/>
</dbReference>
<evidence type="ECO:0000313" key="8">
    <source>
        <dbReference type="Proteomes" id="UP000492821"/>
    </source>
</evidence>
<dbReference type="AlphaFoldDB" id="A0A7E4VQ74"/>
<sequence>MGRSRSRSPSRERRTRRRSRSRSKSSSPDPRIRDYKDLQRDVKEDPYSFETWTRLLALVEDIDEIKYARESFEAFLKRYPYCYGYWRKYADFERRHRNFDRAVLVFEKGVSEIPLSVDLWISYVDYLKSLASNKRDAVKKLRHLFMRAAQGCGSDFRSDPIWTRFIDFEIEHVEYQRAMAVYDLIFTTPTIGFAEHWTRFTDFINSREPDEILTSEEYQDITKELLRDRLKNHEGPLYNIEEYQKQIVDDDENIDTVVQKRKRHVDIALTAFRETILERRRKTYQNNEREINKRWAFEGAIKRPYFHTKPLDREQLRNWHNYIDFEIAQPDSKASKKRIEVLFERCLIACALYEEMWIKYGAYLDSNGETSLAKKIFKKAVEVHCSRKPAVALAYSAFEEKHGDPETADRILVDFQRRNPGYAAIENRRIAISRRRIQRSKADKGDYSEIVSKYERLMNDLEAPKRLGSFYALKLARLHLKVRHDRKSADKTLREAINRDRSNTKLYLALIDVHNSSSHFKEADILDAFDLAIKSRDLTLEERYSFSQRKVDFLEELGMDPSKLNEAIAIHLALETQMPVPPSSMYHGKRIYTGKDEEVDRKRTRHHDGPSLSERASALNNFPANLGGMPPVVNGIGPYGAPPPNVYPPSGYAGFNPAQFAQPPPNMMAYRAQPNVMSAEQLKPLLGLPSGANGSGQSSVML</sequence>
<accession>A0A7E4VQ74</accession>
<name>A0A7E4VQ74_PANRE</name>
<organism evidence="8 9">
    <name type="scientific">Panagrellus redivivus</name>
    <name type="common">Microworm</name>
    <dbReference type="NCBI Taxonomy" id="6233"/>
    <lineage>
        <taxon>Eukaryota</taxon>
        <taxon>Metazoa</taxon>
        <taxon>Ecdysozoa</taxon>
        <taxon>Nematoda</taxon>
        <taxon>Chromadorea</taxon>
        <taxon>Rhabditida</taxon>
        <taxon>Tylenchina</taxon>
        <taxon>Panagrolaimomorpha</taxon>
        <taxon>Panagrolaimoidea</taxon>
        <taxon>Panagrolaimidae</taxon>
        <taxon>Panagrellus</taxon>
    </lineage>
</organism>
<dbReference type="GO" id="GO:0000243">
    <property type="term" value="C:commitment complex"/>
    <property type="evidence" value="ECO:0007669"/>
    <property type="project" value="TreeGrafter"/>
</dbReference>
<feature type="region of interest" description="Disordered" evidence="7">
    <location>
        <begin position="1"/>
        <end position="35"/>
    </location>
</feature>
<evidence type="ECO:0000256" key="3">
    <source>
        <dbReference type="ARBA" id="ARBA00022737"/>
    </source>
</evidence>
<keyword evidence="4" id="KW-0508">mRNA splicing</keyword>